<evidence type="ECO:0000256" key="1">
    <source>
        <dbReference type="SAM" id="Coils"/>
    </source>
</evidence>
<keyword evidence="2" id="KW-0472">Membrane</keyword>
<name>A0A0G0VC69_9BACT</name>
<proteinExistence type="predicted"/>
<evidence type="ECO:0000256" key="2">
    <source>
        <dbReference type="SAM" id="Phobius"/>
    </source>
</evidence>
<organism evidence="3 4">
    <name type="scientific">Candidatus Woesebacteria bacterium GW2011_GWA2_40_7b</name>
    <dbReference type="NCBI Taxonomy" id="1618563"/>
    <lineage>
        <taxon>Bacteria</taxon>
        <taxon>Candidatus Woeseibacteriota</taxon>
    </lineage>
</organism>
<gene>
    <name evidence="3" type="ORF">UU12_C0040G0013</name>
</gene>
<accession>A0A0G0VC69</accession>
<sequence length="176" mass="19105">MATKINLLPPGFGVTGNLGKILKAVRMVGVIGLAFFLVFGLGISIYFIVSTITFNALKSETNSLKEQVKTLQTTEQQIVLLKDRIGKINMALGLPEAIKNLIAIEPFISNLSSSASLNQLEIDAQKIDLSFQFRSTADTSAFIKSLSDMKDFRSVVLTSFGYDSTNGYTVGISITK</sequence>
<keyword evidence="1" id="KW-0175">Coiled coil</keyword>
<keyword evidence="2" id="KW-0812">Transmembrane</keyword>
<evidence type="ECO:0008006" key="5">
    <source>
        <dbReference type="Google" id="ProtNLM"/>
    </source>
</evidence>
<dbReference type="EMBL" id="LBZK01000040">
    <property type="protein sequence ID" value="KKR69655.1"/>
    <property type="molecule type" value="Genomic_DNA"/>
</dbReference>
<feature type="transmembrane region" description="Helical" evidence="2">
    <location>
        <begin position="27"/>
        <end position="49"/>
    </location>
</feature>
<evidence type="ECO:0000313" key="3">
    <source>
        <dbReference type="EMBL" id="KKR69655.1"/>
    </source>
</evidence>
<dbReference type="AlphaFoldDB" id="A0A0G0VC69"/>
<dbReference type="STRING" id="1618563.UU12_C0040G0013"/>
<evidence type="ECO:0000313" key="4">
    <source>
        <dbReference type="Proteomes" id="UP000034562"/>
    </source>
</evidence>
<comment type="caution">
    <text evidence="3">The sequence shown here is derived from an EMBL/GenBank/DDBJ whole genome shotgun (WGS) entry which is preliminary data.</text>
</comment>
<feature type="coiled-coil region" evidence="1">
    <location>
        <begin position="54"/>
        <end position="84"/>
    </location>
</feature>
<protein>
    <recommendedName>
        <fullName evidence="5">Fimbrial assembly family protein</fullName>
    </recommendedName>
</protein>
<reference evidence="3 4" key="1">
    <citation type="journal article" date="2015" name="Nature">
        <title>rRNA introns, odd ribosomes, and small enigmatic genomes across a large radiation of phyla.</title>
        <authorList>
            <person name="Brown C.T."/>
            <person name="Hug L.A."/>
            <person name="Thomas B.C."/>
            <person name="Sharon I."/>
            <person name="Castelle C.J."/>
            <person name="Singh A."/>
            <person name="Wilkins M.J."/>
            <person name="Williams K.H."/>
            <person name="Banfield J.F."/>
        </authorList>
    </citation>
    <scope>NUCLEOTIDE SEQUENCE [LARGE SCALE GENOMIC DNA]</scope>
</reference>
<keyword evidence="2" id="KW-1133">Transmembrane helix</keyword>
<dbReference type="Proteomes" id="UP000034562">
    <property type="component" value="Unassembled WGS sequence"/>
</dbReference>